<evidence type="ECO:0000313" key="1">
    <source>
        <dbReference type="EMBL" id="KAK6926932.1"/>
    </source>
</evidence>
<organism evidence="1 2">
    <name type="scientific">Dillenia turbinata</name>
    <dbReference type="NCBI Taxonomy" id="194707"/>
    <lineage>
        <taxon>Eukaryota</taxon>
        <taxon>Viridiplantae</taxon>
        <taxon>Streptophyta</taxon>
        <taxon>Embryophyta</taxon>
        <taxon>Tracheophyta</taxon>
        <taxon>Spermatophyta</taxon>
        <taxon>Magnoliopsida</taxon>
        <taxon>eudicotyledons</taxon>
        <taxon>Gunneridae</taxon>
        <taxon>Pentapetalae</taxon>
        <taxon>Dilleniales</taxon>
        <taxon>Dilleniaceae</taxon>
        <taxon>Dillenia</taxon>
    </lineage>
</organism>
<sequence>MIAEEESKIESEIIRLITTNNTQILKPNSGQSVSIGDHNVCVSVHEDPGLDHRVWEWHGHVMSYDEENGCSMEYVYGNYFERLDSRMFGFYSDGDEIEEDYQGVGGNLGLRGLLSGLSLGGDRVLYRNMDANF</sequence>
<accession>A0AAN8VCV3</accession>
<evidence type="ECO:0000313" key="2">
    <source>
        <dbReference type="Proteomes" id="UP001370490"/>
    </source>
</evidence>
<dbReference type="PANTHER" id="PTHR35286">
    <property type="entry name" value="EXPRESSED PROTEIN"/>
    <property type="match status" value="1"/>
</dbReference>
<name>A0AAN8VCV3_9MAGN</name>
<gene>
    <name evidence="1" type="ORF">RJ641_008651</name>
</gene>
<keyword evidence="2" id="KW-1185">Reference proteome</keyword>
<comment type="caution">
    <text evidence="1">The sequence shown here is derived from an EMBL/GenBank/DDBJ whole genome shotgun (WGS) entry which is preliminary data.</text>
</comment>
<protein>
    <submittedName>
        <fullName evidence="1">Uncharacterized protein</fullName>
    </submittedName>
</protein>
<dbReference type="AlphaFoldDB" id="A0AAN8VCV3"/>
<proteinExistence type="predicted"/>
<dbReference type="EMBL" id="JBAMMX010000015">
    <property type="protein sequence ID" value="KAK6926932.1"/>
    <property type="molecule type" value="Genomic_DNA"/>
</dbReference>
<reference evidence="1 2" key="1">
    <citation type="submission" date="2023-12" db="EMBL/GenBank/DDBJ databases">
        <title>A high-quality genome assembly for Dillenia turbinata (Dilleniales).</title>
        <authorList>
            <person name="Chanderbali A."/>
        </authorList>
    </citation>
    <scope>NUCLEOTIDE SEQUENCE [LARGE SCALE GENOMIC DNA]</scope>
    <source>
        <strain evidence="1">LSX21</strain>
        <tissue evidence="1">Leaf</tissue>
    </source>
</reference>
<dbReference type="PANTHER" id="PTHR35286:SF1">
    <property type="entry name" value="EXPRESSED PROTEIN"/>
    <property type="match status" value="1"/>
</dbReference>
<dbReference type="Proteomes" id="UP001370490">
    <property type="component" value="Unassembled WGS sequence"/>
</dbReference>